<proteinExistence type="predicted"/>
<name>G2YYD3_BOTF4</name>
<reference evidence="2" key="1">
    <citation type="journal article" date="2011" name="PLoS Genet.">
        <title>Genomic analysis of the necrotrophic fungal pathogens Sclerotinia sclerotiorum and Botrytis cinerea.</title>
        <authorList>
            <person name="Amselem J."/>
            <person name="Cuomo C.A."/>
            <person name="van Kan J.A."/>
            <person name="Viaud M."/>
            <person name="Benito E.P."/>
            <person name="Couloux A."/>
            <person name="Coutinho P.M."/>
            <person name="de Vries R.P."/>
            <person name="Dyer P.S."/>
            <person name="Fillinger S."/>
            <person name="Fournier E."/>
            <person name="Gout L."/>
            <person name="Hahn M."/>
            <person name="Kohn L."/>
            <person name="Lapalu N."/>
            <person name="Plummer K.M."/>
            <person name="Pradier J.M."/>
            <person name="Quevillon E."/>
            <person name="Sharon A."/>
            <person name="Simon A."/>
            <person name="ten Have A."/>
            <person name="Tudzynski B."/>
            <person name="Tudzynski P."/>
            <person name="Wincker P."/>
            <person name="Andrew M."/>
            <person name="Anthouard V."/>
            <person name="Beever R.E."/>
            <person name="Beffa R."/>
            <person name="Benoit I."/>
            <person name="Bouzid O."/>
            <person name="Brault B."/>
            <person name="Chen Z."/>
            <person name="Choquer M."/>
            <person name="Collemare J."/>
            <person name="Cotton P."/>
            <person name="Danchin E.G."/>
            <person name="Da Silva C."/>
            <person name="Gautier A."/>
            <person name="Giraud C."/>
            <person name="Giraud T."/>
            <person name="Gonzalez C."/>
            <person name="Grossetete S."/>
            <person name="Guldener U."/>
            <person name="Henrissat B."/>
            <person name="Howlett B.J."/>
            <person name="Kodira C."/>
            <person name="Kretschmer M."/>
            <person name="Lappartient A."/>
            <person name="Leroch M."/>
            <person name="Levis C."/>
            <person name="Mauceli E."/>
            <person name="Neuveglise C."/>
            <person name="Oeser B."/>
            <person name="Pearson M."/>
            <person name="Poulain J."/>
            <person name="Poussereau N."/>
            <person name="Quesneville H."/>
            <person name="Rascle C."/>
            <person name="Schumacher J."/>
            <person name="Segurens B."/>
            <person name="Sexton A."/>
            <person name="Silva E."/>
            <person name="Sirven C."/>
            <person name="Soanes D.M."/>
            <person name="Talbot N.J."/>
            <person name="Templeton M."/>
            <person name="Yandava C."/>
            <person name="Yarden O."/>
            <person name="Zeng Q."/>
            <person name="Rollins J.A."/>
            <person name="Lebrun M.H."/>
            <person name="Dickman M."/>
        </authorList>
    </citation>
    <scope>NUCLEOTIDE SEQUENCE [LARGE SCALE GENOMIC DNA]</scope>
    <source>
        <strain evidence="2">T4</strain>
    </source>
</reference>
<dbReference type="HOGENOM" id="CLU_3384689_0_0_1"/>
<accession>G2YYD3</accession>
<evidence type="ECO:0000313" key="2">
    <source>
        <dbReference type="Proteomes" id="UP000008177"/>
    </source>
</evidence>
<evidence type="ECO:0000313" key="1">
    <source>
        <dbReference type="EMBL" id="CCD56631.1"/>
    </source>
</evidence>
<gene>
    <name evidence="1" type="ORF">BofuT4_uP144390.1</name>
</gene>
<organism evidence="1 2">
    <name type="scientific">Botryotinia fuckeliana (strain T4)</name>
    <name type="common">Noble rot fungus</name>
    <name type="synonym">Botrytis cinerea</name>
    <dbReference type="NCBI Taxonomy" id="999810"/>
    <lineage>
        <taxon>Eukaryota</taxon>
        <taxon>Fungi</taxon>
        <taxon>Dikarya</taxon>
        <taxon>Ascomycota</taxon>
        <taxon>Pezizomycotina</taxon>
        <taxon>Leotiomycetes</taxon>
        <taxon>Helotiales</taxon>
        <taxon>Sclerotiniaceae</taxon>
        <taxon>Botrytis</taxon>
    </lineage>
</organism>
<protein>
    <submittedName>
        <fullName evidence="1">Uncharacterized protein</fullName>
    </submittedName>
</protein>
<dbReference type="Proteomes" id="UP000008177">
    <property type="component" value="Unplaced contigs"/>
</dbReference>
<dbReference type="InParanoid" id="G2YYD3"/>
<dbReference type="EMBL" id="FQ790361">
    <property type="protein sequence ID" value="CCD56631.1"/>
    <property type="molecule type" value="Genomic_DNA"/>
</dbReference>
<dbReference type="AlphaFoldDB" id="G2YYD3"/>
<sequence length="33" mass="3886">MIDHLETSQRVVADERTDTEFPIGRLVSRDGRW</sequence>